<keyword evidence="10 15" id="KW-0274">FAD</keyword>
<dbReference type="InterPro" id="IPR023465">
    <property type="entry name" value="Riboflavin_kinase_dom_sf"/>
</dbReference>
<dbReference type="EC" id="2.7.1.26" evidence="15"/>
<evidence type="ECO:0000259" key="16">
    <source>
        <dbReference type="SMART" id="SM00904"/>
    </source>
</evidence>
<evidence type="ECO:0000256" key="7">
    <source>
        <dbReference type="ARBA" id="ARBA00022695"/>
    </source>
</evidence>
<keyword evidence="18" id="KW-1185">Reference proteome</keyword>
<keyword evidence="12" id="KW-0511">Multifunctional enzyme</keyword>
<dbReference type="Pfam" id="PF06574">
    <property type="entry name" value="FAD_syn"/>
    <property type="match status" value="1"/>
</dbReference>
<dbReference type="PANTHER" id="PTHR22749:SF6">
    <property type="entry name" value="RIBOFLAVIN KINASE"/>
    <property type="match status" value="1"/>
</dbReference>
<sequence>MKTFCLDLSRGCPKGFEALQALQENTAITVGNFDGVHLGHVQLIRRLVEEASKRKLKSLVLSFHPHPLHVLSPAQAPCELSNPSEKAKLMETLGVDYLVFIKFDREFSKIRAVEFLEEILFKKLGMRFLFVGYDWRFGYRREGEIELAKEVGEKLGFEVKSFEPYRIDGHIVSSTLVRRLLREGRLEEAKRFLGRDYWIERKVVKGDGRGSKLGFPTANLSDTHNLCLKEGVYKVRINGELLGVANYGLRPTFGGKRKVLEVHILNFSGNLVGKTLRVEFLSFIREERKFSSVDELKRQIEEDIRMATHEGSG</sequence>
<dbReference type="UniPathway" id="UPA00276">
    <property type="reaction ID" value="UER00406"/>
</dbReference>
<dbReference type="SMART" id="SM00904">
    <property type="entry name" value="Flavokinase"/>
    <property type="match status" value="1"/>
</dbReference>
<accession>A0A1M6SIC9</accession>
<dbReference type="OrthoDB" id="9803667at2"/>
<evidence type="ECO:0000256" key="12">
    <source>
        <dbReference type="ARBA" id="ARBA00023268"/>
    </source>
</evidence>
<dbReference type="GO" id="GO:0005524">
    <property type="term" value="F:ATP binding"/>
    <property type="evidence" value="ECO:0007669"/>
    <property type="project" value="UniProtKB-UniRule"/>
</dbReference>
<dbReference type="GO" id="GO:0009231">
    <property type="term" value="P:riboflavin biosynthetic process"/>
    <property type="evidence" value="ECO:0007669"/>
    <property type="project" value="InterPro"/>
</dbReference>
<comment type="similarity">
    <text evidence="15">Belongs to the ribF family.</text>
</comment>
<dbReference type="SUPFAM" id="SSF52374">
    <property type="entry name" value="Nucleotidylyl transferase"/>
    <property type="match status" value="1"/>
</dbReference>
<reference evidence="17 18" key="1">
    <citation type="submission" date="2016-11" db="EMBL/GenBank/DDBJ databases">
        <authorList>
            <person name="Jaros S."/>
            <person name="Januszkiewicz K."/>
            <person name="Wedrychowicz H."/>
        </authorList>
    </citation>
    <scope>NUCLEOTIDE SEQUENCE [LARGE SCALE GENOMIC DNA]</scope>
    <source>
        <strain evidence="17 18">DSM 19557</strain>
    </source>
</reference>
<keyword evidence="11 15" id="KW-0067">ATP-binding</keyword>
<proteinExistence type="inferred from homology"/>
<dbReference type="EMBL" id="LT670846">
    <property type="protein sequence ID" value="SHK44473.1"/>
    <property type="molecule type" value="Genomic_DNA"/>
</dbReference>
<dbReference type="InterPro" id="IPR002606">
    <property type="entry name" value="Riboflavin_kinase_bac"/>
</dbReference>
<comment type="catalytic activity">
    <reaction evidence="13 15">
        <text>riboflavin + ATP = FMN + ADP + H(+)</text>
        <dbReference type="Rhea" id="RHEA:14357"/>
        <dbReference type="ChEBI" id="CHEBI:15378"/>
        <dbReference type="ChEBI" id="CHEBI:30616"/>
        <dbReference type="ChEBI" id="CHEBI:57986"/>
        <dbReference type="ChEBI" id="CHEBI:58210"/>
        <dbReference type="ChEBI" id="CHEBI:456216"/>
        <dbReference type="EC" id="2.7.1.26"/>
    </reaction>
</comment>
<keyword evidence="4 15" id="KW-0285">Flavoprotein</keyword>
<evidence type="ECO:0000256" key="10">
    <source>
        <dbReference type="ARBA" id="ARBA00022827"/>
    </source>
</evidence>
<evidence type="ECO:0000256" key="6">
    <source>
        <dbReference type="ARBA" id="ARBA00022679"/>
    </source>
</evidence>
<evidence type="ECO:0000256" key="9">
    <source>
        <dbReference type="ARBA" id="ARBA00022777"/>
    </source>
</evidence>
<evidence type="ECO:0000256" key="3">
    <source>
        <dbReference type="ARBA" id="ARBA00005201"/>
    </source>
</evidence>
<dbReference type="NCBIfam" id="TIGR00083">
    <property type="entry name" value="ribF"/>
    <property type="match status" value="1"/>
</dbReference>
<dbReference type="RefSeq" id="WP_079654153.1">
    <property type="nucleotide sequence ID" value="NZ_LT670846.1"/>
</dbReference>
<keyword evidence="8 15" id="KW-0547">Nucleotide-binding</keyword>
<dbReference type="GO" id="GO:0009398">
    <property type="term" value="P:FMN biosynthetic process"/>
    <property type="evidence" value="ECO:0007669"/>
    <property type="project" value="UniProtKB-UniRule"/>
</dbReference>
<evidence type="ECO:0000256" key="2">
    <source>
        <dbReference type="ARBA" id="ARBA00004726"/>
    </source>
</evidence>
<dbReference type="EC" id="2.7.7.2" evidence="15"/>
<comment type="catalytic activity">
    <reaction evidence="14 15">
        <text>FMN + ATP + H(+) = FAD + diphosphate</text>
        <dbReference type="Rhea" id="RHEA:17237"/>
        <dbReference type="ChEBI" id="CHEBI:15378"/>
        <dbReference type="ChEBI" id="CHEBI:30616"/>
        <dbReference type="ChEBI" id="CHEBI:33019"/>
        <dbReference type="ChEBI" id="CHEBI:57692"/>
        <dbReference type="ChEBI" id="CHEBI:58210"/>
        <dbReference type="EC" id="2.7.7.2"/>
    </reaction>
</comment>
<dbReference type="STRING" id="381751.SAMN05444391_1039"/>
<dbReference type="GO" id="GO:0003919">
    <property type="term" value="F:FMN adenylyltransferase activity"/>
    <property type="evidence" value="ECO:0007669"/>
    <property type="project" value="UniProtKB-UniRule"/>
</dbReference>
<evidence type="ECO:0000256" key="1">
    <source>
        <dbReference type="ARBA" id="ARBA00002121"/>
    </source>
</evidence>
<dbReference type="GO" id="GO:0006747">
    <property type="term" value="P:FAD biosynthetic process"/>
    <property type="evidence" value="ECO:0007669"/>
    <property type="project" value="UniProtKB-UniRule"/>
</dbReference>
<protein>
    <recommendedName>
        <fullName evidence="15">Riboflavin biosynthesis protein</fullName>
    </recommendedName>
    <domain>
        <recommendedName>
            <fullName evidence="15">Riboflavin kinase</fullName>
            <ecNumber evidence="15">2.7.1.26</ecNumber>
        </recommendedName>
        <alternativeName>
            <fullName evidence="15">Flavokinase</fullName>
        </alternativeName>
    </domain>
    <domain>
        <recommendedName>
            <fullName evidence="15">FMN adenylyltransferase</fullName>
            <ecNumber evidence="15">2.7.7.2</ecNumber>
        </recommendedName>
        <alternativeName>
            <fullName evidence="15">FAD pyrophosphorylase</fullName>
        </alternativeName>
        <alternativeName>
            <fullName evidence="15">FAD synthase</fullName>
        </alternativeName>
    </domain>
</protein>
<organism evidence="17 18">
    <name type="scientific">Thermocrinis minervae</name>
    <dbReference type="NCBI Taxonomy" id="381751"/>
    <lineage>
        <taxon>Bacteria</taxon>
        <taxon>Pseudomonadati</taxon>
        <taxon>Aquificota</taxon>
        <taxon>Aquificia</taxon>
        <taxon>Aquificales</taxon>
        <taxon>Aquificaceae</taxon>
        <taxon>Thermocrinis</taxon>
    </lineage>
</organism>
<dbReference type="Gene3D" id="2.40.30.30">
    <property type="entry name" value="Riboflavin kinase-like"/>
    <property type="match status" value="1"/>
</dbReference>
<keyword evidence="7 15" id="KW-0548">Nucleotidyltransferase</keyword>
<comment type="pathway">
    <text evidence="3 15">Cofactor biosynthesis; FMN biosynthesis; FMN from riboflavin (ATP route): step 1/1.</text>
</comment>
<dbReference type="InterPro" id="IPR015864">
    <property type="entry name" value="FAD_synthase"/>
</dbReference>
<comment type="pathway">
    <text evidence="2 15">Cofactor biosynthesis; FAD biosynthesis; FAD from FMN: step 1/1.</text>
</comment>
<name>A0A1M6SIC9_9AQUI</name>
<dbReference type="InterPro" id="IPR015865">
    <property type="entry name" value="Riboflavin_kinase_bac/euk"/>
</dbReference>
<gene>
    <name evidence="17" type="ORF">SAMN05444391_1039</name>
</gene>
<keyword evidence="9 15" id="KW-0418">Kinase</keyword>
<evidence type="ECO:0000256" key="14">
    <source>
        <dbReference type="ARBA" id="ARBA00049494"/>
    </source>
</evidence>
<dbReference type="NCBIfam" id="NF004162">
    <property type="entry name" value="PRK05627.1-5"/>
    <property type="match status" value="1"/>
</dbReference>
<feature type="domain" description="Riboflavin kinase" evidence="16">
    <location>
        <begin position="192"/>
        <end position="312"/>
    </location>
</feature>
<evidence type="ECO:0000256" key="5">
    <source>
        <dbReference type="ARBA" id="ARBA00022643"/>
    </source>
</evidence>
<evidence type="ECO:0000313" key="17">
    <source>
        <dbReference type="EMBL" id="SHK44473.1"/>
    </source>
</evidence>
<keyword evidence="5 15" id="KW-0288">FMN</keyword>
<dbReference type="CDD" id="cd02064">
    <property type="entry name" value="FAD_synthetase_N"/>
    <property type="match status" value="1"/>
</dbReference>
<dbReference type="PANTHER" id="PTHR22749">
    <property type="entry name" value="RIBOFLAVIN KINASE/FMN ADENYLYLTRANSFERASE"/>
    <property type="match status" value="1"/>
</dbReference>
<evidence type="ECO:0000256" key="11">
    <source>
        <dbReference type="ARBA" id="ARBA00022840"/>
    </source>
</evidence>
<dbReference type="InterPro" id="IPR023468">
    <property type="entry name" value="Riboflavin_kinase"/>
</dbReference>
<dbReference type="UniPathway" id="UPA00277">
    <property type="reaction ID" value="UER00407"/>
</dbReference>
<evidence type="ECO:0000256" key="4">
    <source>
        <dbReference type="ARBA" id="ARBA00022630"/>
    </source>
</evidence>
<comment type="function">
    <text evidence="1">Catalyzes the phosphorylation of riboflavin to FMN followed by the adenylation of FMN to FAD.</text>
</comment>
<evidence type="ECO:0000256" key="13">
    <source>
        <dbReference type="ARBA" id="ARBA00047880"/>
    </source>
</evidence>
<evidence type="ECO:0000256" key="15">
    <source>
        <dbReference type="PIRNR" id="PIRNR004491"/>
    </source>
</evidence>
<dbReference type="AlphaFoldDB" id="A0A1M6SIC9"/>
<keyword evidence="6 15" id="KW-0808">Transferase</keyword>
<dbReference type="PIRSF" id="PIRSF004491">
    <property type="entry name" value="FAD_Synth"/>
    <property type="match status" value="1"/>
</dbReference>
<dbReference type="SUPFAM" id="SSF82114">
    <property type="entry name" value="Riboflavin kinase-like"/>
    <property type="match status" value="1"/>
</dbReference>
<dbReference type="Proteomes" id="UP000189810">
    <property type="component" value="Chromosome I"/>
</dbReference>
<evidence type="ECO:0000256" key="8">
    <source>
        <dbReference type="ARBA" id="ARBA00022741"/>
    </source>
</evidence>
<dbReference type="FunFam" id="3.40.50.620:FF:000021">
    <property type="entry name" value="Riboflavin biosynthesis protein"/>
    <property type="match status" value="1"/>
</dbReference>
<dbReference type="Pfam" id="PF01687">
    <property type="entry name" value="Flavokinase"/>
    <property type="match status" value="1"/>
</dbReference>
<dbReference type="InterPro" id="IPR014729">
    <property type="entry name" value="Rossmann-like_a/b/a_fold"/>
</dbReference>
<dbReference type="Gene3D" id="3.40.50.620">
    <property type="entry name" value="HUPs"/>
    <property type="match status" value="1"/>
</dbReference>
<evidence type="ECO:0000313" key="18">
    <source>
        <dbReference type="Proteomes" id="UP000189810"/>
    </source>
</evidence>
<dbReference type="GO" id="GO:0008531">
    <property type="term" value="F:riboflavin kinase activity"/>
    <property type="evidence" value="ECO:0007669"/>
    <property type="project" value="UniProtKB-UniRule"/>
</dbReference>